<accession>A0A9P4PQA7</accession>
<organism evidence="2 3">
    <name type="scientific">Karstenula rhodostoma CBS 690.94</name>
    <dbReference type="NCBI Taxonomy" id="1392251"/>
    <lineage>
        <taxon>Eukaryota</taxon>
        <taxon>Fungi</taxon>
        <taxon>Dikarya</taxon>
        <taxon>Ascomycota</taxon>
        <taxon>Pezizomycotina</taxon>
        <taxon>Dothideomycetes</taxon>
        <taxon>Pleosporomycetidae</taxon>
        <taxon>Pleosporales</taxon>
        <taxon>Massarineae</taxon>
        <taxon>Didymosphaeriaceae</taxon>
        <taxon>Karstenula</taxon>
    </lineage>
</organism>
<sequence length="70" mass="7452">MPSDTTRKGLSVVRREEENNAITENNNASGHQANAALPGNNDAADRAEEHSANANNLESVGATDGYEKKK</sequence>
<dbReference type="Proteomes" id="UP000799764">
    <property type="component" value="Unassembled WGS sequence"/>
</dbReference>
<protein>
    <submittedName>
        <fullName evidence="2">Uncharacterized protein</fullName>
    </submittedName>
</protein>
<evidence type="ECO:0000256" key="1">
    <source>
        <dbReference type="SAM" id="MobiDB-lite"/>
    </source>
</evidence>
<gene>
    <name evidence="2" type="ORF">P171DRAFT_430206</name>
</gene>
<keyword evidence="3" id="KW-1185">Reference proteome</keyword>
<evidence type="ECO:0000313" key="2">
    <source>
        <dbReference type="EMBL" id="KAF2447303.1"/>
    </source>
</evidence>
<name>A0A9P4PQA7_9PLEO</name>
<dbReference type="EMBL" id="MU001497">
    <property type="protein sequence ID" value="KAF2447303.1"/>
    <property type="molecule type" value="Genomic_DNA"/>
</dbReference>
<reference evidence="2" key="1">
    <citation type="journal article" date="2020" name="Stud. Mycol.">
        <title>101 Dothideomycetes genomes: a test case for predicting lifestyles and emergence of pathogens.</title>
        <authorList>
            <person name="Haridas S."/>
            <person name="Albert R."/>
            <person name="Binder M."/>
            <person name="Bloem J."/>
            <person name="Labutti K."/>
            <person name="Salamov A."/>
            <person name="Andreopoulos B."/>
            <person name="Baker S."/>
            <person name="Barry K."/>
            <person name="Bills G."/>
            <person name="Bluhm B."/>
            <person name="Cannon C."/>
            <person name="Castanera R."/>
            <person name="Culley D."/>
            <person name="Daum C."/>
            <person name="Ezra D."/>
            <person name="Gonzalez J."/>
            <person name="Henrissat B."/>
            <person name="Kuo A."/>
            <person name="Liang C."/>
            <person name="Lipzen A."/>
            <person name="Lutzoni F."/>
            <person name="Magnuson J."/>
            <person name="Mondo S."/>
            <person name="Nolan M."/>
            <person name="Ohm R."/>
            <person name="Pangilinan J."/>
            <person name="Park H.-J."/>
            <person name="Ramirez L."/>
            <person name="Alfaro M."/>
            <person name="Sun H."/>
            <person name="Tritt A."/>
            <person name="Yoshinaga Y."/>
            <person name="Zwiers L.-H."/>
            <person name="Turgeon B."/>
            <person name="Goodwin S."/>
            <person name="Spatafora J."/>
            <person name="Crous P."/>
            <person name="Grigoriev I."/>
        </authorList>
    </citation>
    <scope>NUCLEOTIDE SEQUENCE</scope>
    <source>
        <strain evidence="2">CBS 690.94</strain>
    </source>
</reference>
<dbReference type="OrthoDB" id="10521478at2759"/>
<evidence type="ECO:0000313" key="3">
    <source>
        <dbReference type="Proteomes" id="UP000799764"/>
    </source>
</evidence>
<comment type="caution">
    <text evidence="2">The sequence shown here is derived from an EMBL/GenBank/DDBJ whole genome shotgun (WGS) entry which is preliminary data.</text>
</comment>
<dbReference type="AlphaFoldDB" id="A0A9P4PQA7"/>
<feature type="region of interest" description="Disordered" evidence="1">
    <location>
        <begin position="19"/>
        <end position="70"/>
    </location>
</feature>
<proteinExistence type="predicted"/>